<dbReference type="Proteomes" id="UP001148737">
    <property type="component" value="Unassembled WGS sequence"/>
</dbReference>
<keyword evidence="2" id="KW-1185">Reference proteome</keyword>
<evidence type="ECO:0000313" key="2">
    <source>
        <dbReference type="Proteomes" id="UP001148737"/>
    </source>
</evidence>
<gene>
    <name evidence="1" type="ORF">NLG97_g4320</name>
</gene>
<evidence type="ECO:0000313" key="1">
    <source>
        <dbReference type="EMBL" id="KAJ3494063.1"/>
    </source>
</evidence>
<protein>
    <submittedName>
        <fullName evidence="1">Uncharacterized protein</fullName>
    </submittedName>
</protein>
<proteinExistence type="predicted"/>
<dbReference type="EMBL" id="JANAKD010000419">
    <property type="protein sequence ID" value="KAJ3494063.1"/>
    <property type="molecule type" value="Genomic_DNA"/>
</dbReference>
<comment type="caution">
    <text evidence="1">The sequence shown here is derived from an EMBL/GenBank/DDBJ whole genome shotgun (WGS) entry which is preliminary data.</text>
</comment>
<name>A0ACC1QZI3_9HYPO</name>
<accession>A0ACC1QZI3</accession>
<reference evidence="1" key="1">
    <citation type="submission" date="2022-07" db="EMBL/GenBank/DDBJ databases">
        <title>Genome Sequence of Lecanicillium saksenae.</title>
        <authorList>
            <person name="Buettner E."/>
        </authorList>
    </citation>
    <scope>NUCLEOTIDE SEQUENCE</scope>
    <source>
        <strain evidence="1">VT-O1</strain>
    </source>
</reference>
<organism evidence="1 2">
    <name type="scientific">Lecanicillium saksenae</name>
    <dbReference type="NCBI Taxonomy" id="468837"/>
    <lineage>
        <taxon>Eukaryota</taxon>
        <taxon>Fungi</taxon>
        <taxon>Dikarya</taxon>
        <taxon>Ascomycota</taxon>
        <taxon>Pezizomycotina</taxon>
        <taxon>Sordariomycetes</taxon>
        <taxon>Hypocreomycetidae</taxon>
        <taxon>Hypocreales</taxon>
        <taxon>Cordycipitaceae</taxon>
        <taxon>Lecanicillium</taxon>
    </lineage>
</organism>
<sequence length="419" mass="46657">MLWRNVSLLPLAATFASASVLPVRDDAQDAASTSFLLDVARRETGERNFHQEWAAVRQKWGGNTSKSGPSPFSLADDDGLVDVHPMGNDDLYLADIQIGNPPQTVKMALDTGSSDVWVQSTDTNYRINRNGPWAPQYHPKDSHTSTLLNESRWDVQYLDGTAAFGIVYQDTIRFGNIEVANATVQSAQTMASRFETDIEMSGIMGLAKRLRNNVQPPVPTFMDVLTPLLDSPVFTVDLKKNATGQFEFGRIDMAKASDNITWLDSVGRSPHWDVNFDLTSWTTPDQTWWYYRFSGTIDTGTTLMFLPSALASRYWYSVPGMRPAKELDGAYTFPCANAKELPDLLFKLPGTEHVLTIPGRYLNYGPADKNGEYCWGGMQSSEGMEIVVLGDIMLKALFVAFDLDKQRVGFANKVLTDEM</sequence>